<keyword evidence="3" id="KW-1133">Transmembrane helix</keyword>
<dbReference type="AlphaFoldDB" id="A0A401YGS1"/>
<evidence type="ECO:0000313" key="5">
    <source>
        <dbReference type="Proteomes" id="UP000286931"/>
    </source>
</evidence>
<feature type="region of interest" description="Disordered" evidence="2">
    <location>
        <begin position="335"/>
        <end position="397"/>
    </location>
</feature>
<keyword evidence="3" id="KW-0472">Membrane</keyword>
<dbReference type="EMBL" id="BIFH01000014">
    <property type="protein sequence ID" value="GCD93767.1"/>
    <property type="molecule type" value="Genomic_DNA"/>
</dbReference>
<gene>
    <name evidence="4" type="ORF">EHYA_01415</name>
</gene>
<organism evidence="4 5">
    <name type="scientific">Embleya hyalina</name>
    <dbReference type="NCBI Taxonomy" id="516124"/>
    <lineage>
        <taxon>Bacteria</taxon>
        <taxon>Bacillati</taxon>
        <taxon>Actinomycetota</taxon>
        <taxon>Actinomycetes</taxon>
        <taxon>Kitasatosporales</taxon>
        <taxon>Streptomycetaceae</taxon>
        <taxon>Embleya</taxon>
    </lineage>
</organism>
<name>A0A401YGS1_9ACTN</name>
<evidence type="ECO:0008006" key="6">
    <source>
        <dbReference type="Google" id="ProtNLM"/>
    </source>
</evidence>
<dbReference type="InterPro" id="IPR036259">
    <property type="entry name" value="MFS_trans_sf"/>
</dbReference>
<evidence type="ECO:0000256" key="1">
    <source>
        <dbReference type="SAM" id="Coils"/>
    </source>
</evidence>
<evidence type="ECO:0000256" key="3">
    <source>
        <dbReference type="SAM" id="Phobius"/>
    </source>
</evidence>
<proteinExistence type="predicted"/>
<evidence type="ECO:0000313" key="4">
    <source>
        <dbReference type="EMBL" id="GCD93767.1"/>
    </source>
</evidence>
<accession>A0A401YGS1</accession>
<feature type="transmembrane region" description="Helical" evidence="3">
    <location>
        <begin position="117"/>
        <end position="138"/>
    </location>
</feature>
<keyword evidence="1" id="KW-0175">Coiled coil</keyword>
<dbReference type="Proteomes" id="UP000286931">
    <property type="component" value="Unassembled WGS sequence"/>
</dbReference>
<comment type="caution">
    <text evidence="4">The sequence shown here is derived from an EMBL/GenBank/DDBJ whole genome shotgun (WGS) entry which is preliminary data.</text>
</comment>
<evidence type="ECO:0000256" key="2">
    <source>
        <dbReference type="SAM" id="MobiDB-lite"/>
    </source>
</evidence>
<protein>
    <recommendedName>
        <fullName evidence="6">DUF2637 domain-containing protein</fullName>
    </recommendedName>
</protein>
<sequence>MSTDTVYSMRAGRQLDKAKVAEAHAAAQAVQAESALKQAEAAARIAAVQREAERAERAGAEQDRASARAERNRRWRKRFDAVLARRDFVMVTAIMVASVGTAWPAQMSFYLALGMNPALAVLVTAMSEGAAWAGAAMASRAIEDGRPAGLYRAITWGSALAAAVLNVAHTIHRSVPLAIVLGIASMLGVLLWESYAHSRTEHEGGKTGAQLRAELYRSARFRRVSRRMRDLLASVPGLTEDAAWIIAWRAIHGADPGVTRRTLKRHHKAAKRVRDLLAKAPESAVEPVALSVVQTPTATLADIAPGGSVLDSDKAVRDALILAFDSARPVAELLGKVRSTDPTDADRSTPDQGISYQNDKAESGAARSTGARPRRSTGKVPTAAKSTGRTRSTDELLDEARMLTAGWPVDRLTGEAVRKAVRTSSANGRTLRDALLAERSAAGLHLVVDGSQAGAS</sequence>
<feature type="transmembrane region" description="Helical" evidence="3">
    <location>
        <begin position="174"/>
        <end position="192"/>
    </location>
</feature>
<feature type="transmembrane region" description="Helical" evidence="3">
    <location>
        <begin position="83"/>
        <end position="105"/>
    </location>
</feature>
<feature type="transmembrane region" description="Helical" evidence="3">
    <location>
        <begin position="150"/>
        <end position="168"/>
    </location>
</feature>
<keyword evidence="5" id="KW-1185">Reference proteome</keyword>
<keyword evidence="3" id="KW-0812">Transmembrane</keyword>
<feature type="compositionally biased region" description="Basic and acidic residues" evidence="2">
    <location>
        <begin position="338"/>
        <end position="349"/>
    </location>
</feature>
<feature type="coiled-coil region" evidence="1">
    <location>
        <begin position="36"/>
        <end position="70"/>
    </location>
</feature>
<dbReference type="SUPFAM" id="SSF103473">
    <property type="entry name" value="MFS general substrate transporter"/>
    <property type="match status" value="1"/>
</dbReference>
<reference evidence="4 5" key="1">
    <citation type="submission" date="2018-12" db="EMBL/GenBank/DDBJ databases">
        <title>Draft genome sequence of Embleya hyalina NBRC 13850T.</title>
        <authorList>
            <person name="Komaki H."/>
            <person name="Hosoyama A."/>
            <person name="Kimura A."/>
            <person name="Ichikawa N."/>
            <person name="Tamura T."/>
        </authorList>
    </citation>
    <scope>NUCLEOTIDE SEQUENCE [LARGE SCALE GENOMIC DNA]</scope>
    <source>
        <strain evidence="4 5">NBRC 13850</strain>
    </source>
</reference>